<dbReference type="AlphaFoldDB" id="A0AAW0BMI3"/>
<evidence type="ECO:0000313" key="3">
    <source>
        <dbReference type="Proteomes" id="UP001362999"/>
    </source>
</evidence>
<comment type="caution">
    <text evidence="2">The sequence shown here is derived from an EMBL/GenBank/DDBJ whole genome shotgun (WGS) entry which is preliminary data.</text>
</comment>
<gene>
    <name evidence="2" type="ORF">R3P38DRAFT_3520695</name>
</gene>
<feature type="compositionally biased region" description="Gly residues" evidence="1">
    <location>
        <begin position="31"/>
        <end position="51"/>
    </location>
</feature>
<evidence type="ECO:0000313" key="2">
    <source>
        <dbReference type="EMBL" id="KAK7027701.1"/>
    </source>
</evidence>
<evidence type="ECO:0000256" key="1">
    <source>
        <dbReference type="SAM" id="MobiDB-lite"/>
    </source>
</evidence>
<name>A0AAW0BMI3_9AGAR</name>
<sequence>MNSESDSEEVITELSSDVVLNQQLTMFNVSGGLGGQGGRGGQKGGAGGNGEGPTFNFSRAERLIFHVNDGTPPQFSTCDINLQREVYLNDSRVCSRRKRDLVRRYYTTEVKNRKDMTVVVYEGQDAEKKFKKDVAKYMKFRHPSFLQLYGIVHSENVHAAIFYDVLIPWRDIDRIYQSFPVVLCYIYASAVASRYLHRRFGSTLNNPALFLRPSTGRLCIDLEGPAISKVFYDVLAKLKNISPMSLVSTIDTQTMIDALPIKEYHRICDRYFSFWDNTYTQFPLTATAHLGGVYHTTGHYDLGNPVATAPTLDILVDYYCWHHLGWYLDGRVNPHITESGWNRILFTVELDPQSATPTDWHSLDAFLFLCPPKSFHVGPVSFKCPECVGYWSFDPSGVDRLSEDEALELGFPIIHSSIDCGVDSWSDTVYAGLRQFHQGKGFDPDSQELARHLGYPLYELYSEYDNSMDVDGKNKFLASRLEFELTKRLQQGKKNAKASQRTGT</sequence>
<feature type="region of interest" description="Disordered" evidence="1">
    <location>
        <begin position="31"/>
        <end position="52"/>
    </location>
</feature>
<dbReference type="EMBL" id="JAWWNJ010000029">
    <property type="protein sequence ID" value="KAK7027701.1"/>
    <property type="molecule type" value="Genomic_DNA"/>
</dbReference>
<keyword evidence="3" id="KW-1185">Reference proteome</keyword>
<organism evidence="2 3">
    <name type="scientific">Favolaschia claudopus</name>
    <dbReference type="NCBI Taxonomy" id="2862362"/>
    <lineage>
        <taxon>Eukaryota</taxon>
        <taxon>Fungi</taxon>
        <taxon>Dikarya</taxon>
        <taxon>Basidiomycota</taxon>
        <taxon>Agaricomycotina</taxon>
        <taxon>Agaricomycetes</taxon>
        <taxon>Agaricomycetidae</taxon>
        <taxon>Agaricales</taxon>
        <taxon>Marasmiineae</taxon>
        <taxon>Mycenaceae</taxon>
        <taxon>Favolaschia</taxon>
    </lineage>
</organism>
<protein>
    <submittedName>
        <fullName evidence="2">Uncharacterized protein</fullName>
    </submittedName>
</protein>
<proteinExistence type="predicted"/>
<dbReference type="Proteomes" id="UP001362999">
    <property type="component" value="Unassembled WGS sequence"/>
</dbReference>
<accession>A0AAW0BMI3</accession>
<reference evidence="2 3" key="1">
    <citation type="journal article" date="2024" name="J Genomics">
        <title>Draft genome sequencing and assembly of Favolaschia claudopus CIRM-BRFM 2984 isolated from oak limbs.</title>
        <authorList>
            <person name="Navarro D."/>
            <person name="Drula E."/>
            <person name="Chaduli D."/>
            <person name="Cazenave R."/>
            <person name="Ahrendt S."/>
            <person name="Wang J."/>
            <person name="Lipzen A."/>
            <person name="Daum C."/>
            <person name="Barry K."/>
            <person name="Grigoriev I.V."/>
            <person name="Favel A."/>
            <person name="Rosso M.N."/>
            <person name="Martin F."/>
        </authorList>
    </citation>
    <scope>NUCLEOTIDE SEQUENCE [LARGE SCALE GENOMIC DNA]</scope>
    <source>
        <strain evidence="2 3">CIRM-BRFM 2984</strain>
    </source>
</reference>